<dbReference type="InterPro" id="IPR001320">
    <property type="entry name" value="Iontro_rcpt_C"/>
</dbReference>
<dbReference type="Gene3D" id="3.40.190.10">
    <property type="entry name" value="Periplasmic binding protein-like II"/>
    <property type="match status" value="2"/>
</dbReference>
<dbReference type="GeneID" id="14404335"/>
<dbReference type="SUPFAM" id="SSF53850">
    <property type="entry name" value="Periplasmic binding protein-like II"/>
    <property type="match status" value="1"/>
</dbReference>
<dbReference type="EMBL" id="CP003929">
    <property type="protein sequence ID" value="AGB35918.1"/>
    <property type="molecule type" value="Genomic_DNA"/>
</dbReference>
<dbReference type="InterPro" id="IPR001638">
    <property type="entry name" value="Solute-binding_3/MltF_N"/>
</dbReference>
<proteinExistence type="predicted"/>
<evidence type="ECO:0000259" key="3">
    <source>
        <dbReference type="SMART" id="SM00062"/>
    </source>
</evidence>
<dbReference type="Pfam" id="PF00497">
    <property type="entry name" value="SBP_bac_3"/>
    <property type="match status" value="1"/>
</dbReference>
<dbReference type="STRING" id="694430.Natoc_0036"/>
<dbReference type="Proteomes" id="UP000010878">
    <property type="component" value="Chromosome"/>
</dbReference>
<dbReference type="PANTHER" id="PTHR35936:SF17">
    <property type="entry name" value="ARGININE-BINDING EXTRACELLULAR PROTEIN ARTP"/>
    <property type="match status" value="1"/>
</dbReference>
<evidence type="ECO:0000256" key="2">
    <source>
        <dbReference type="SAM" id="MobiDB-lite"/>
    </source>
</evidence>
<feature type="domain" description="Solute-binding protein family 3/N-terminal" evidence="3">
    <location>
        <begin position="65"/>
        <end position="286"/>
    </location>
</feature>
<dbReference type="HOGENOM" id="CLU_019602_18_2_2"/>
<dbReference type="SMART" id="SM00062">
    <property type="entry name" value="PBPb"/>
    <property type="match status" value="1"/>
</dbReference>
<dbReference type="GO" id="GO:0015276">
    <property type="term" value="F:ligand-gated monoatomic ion channel activity"/>
    <property type="evidence" value="ECO:0007669"/>
    <property type="project" value="InterPro"/>
</dbReference>
<dbReference type="RefSeq" id="WP_015319376.1">
    <property type="nucleotide sequence ID" value="NC_019974.1"/>
</dbReference>
<organism evidence="5 6">
    <name type="scientific">Natronococcus occultus SP4</name>
    <dbReference type="NCBI Taxonomy" id="694430"/>
    <lineage>
        <taxon>Archaea</taxon>
        <taxon>Methanobacteriati</taxon>
        <taxon>Methanobacteriota</taxon>
        <taxon>Stenosarchaea group</taxon>
        <taxon>Halobacteria</taxon>
        <taxon>Halobacteriales</taxon>
        <taxon>Natrialbaceae</taxon>
        <taxon>Natronococcus</taxon>
    </lineage>
</organism>
<evidence type="ECO:0000313" key="5">
    <source>
        <dbReference type="EMBL" id="AGB35918.1"/>
    </source>
</evidence>
<gene>
    <name evidence="5" type="ORF">Natoc_0036</name>
</gene>
<evidence type="ECO:0000256" key="1">
    <source>
        <dbReference type="ARBA" id="ARBA00022729"/>
    </source>
</evidence>
<keyword evidence="1" id="KW-0732">Signal</keyword>
<sequence>MRDQQRRFDRREYLTLAGGAGVATTIGLAGCLEDAETGDDDEGNGDDADDGVDDADDTDDGELETIVAGTNPGFEPFQMNVDGELVGFDVDLLEAVVAETDGYELADDWEELEFDSLIPALENENIDVIAAAMTITEEREESISFTESYYSADQSVLVQSGGDVDPDELEDLEGLEVGAQSGTTGEGIVEDELGDDVDYTSYDNYVLAVEELERGTLDAIVIDEPVAESFADDRDVEVAFTFETGEEYGFGVRQDDDDLQEALSEGIAAVEESSEYDEITQEWFGE</sequence>
<evidence type="ECO:0000313" key="6">
    <source>
        <dbReference type="Proteomes" id="UP000010878"/>
    </source>
</evidence>
<dbReference type="SMART" id="SM00079">
    <property type="entry name" value="PBPe"/>
    <property type="match status" value="1"/>
</dbReference>
<name>L0JVN6_9EURY</name>
<dbReference type="KEGG" id="nou:Natoc_0036"/>
<dbReference type="PROSITE" id="PS51257">
    <property type="entry name" value="PROKAR_LIPOPROTEIN"/>
    <property type="match status" value="1"/>
</dbReference>
<dbReference type="GO" id="GO:0016020">
    <property type="term" value="C:membrane"/>
    <property type="evidence" value="ECO:0007669"/>
    <property type="project" value="InterPro"/>
</dbReference>
<protein>
    <submittedName>
        <fullName evidence="5">Amino acid ABC transporter substrate-binding protein, PAAT family</fullName>
    </submittedName>
</protein>
<feature type="region of interest" description="Disordered" evidence="2">
    <location>
        <begin position="33"/>
        <end position="60"/>
    </location>
</feature>
<dbReference type="OrthoDB" id="30671at2157"/>
<dbReference type="PANTHER" id="PTHR35936">
    <property type="entry name" value="MEMBRANE-BOUND LYTIC MUREIN TRANSGLYCOSYLASE F"/>
    <property type="match status" value="1"/>
</dbReference>
<evidence type="ECO:0000259" key="4">
    <source>
        <dbReference type="SMART" id="SM00079"/>
    </source>
</evidence>
<reference evidence="5 6" key="1">
    <citation type="submission" date="2012-11" db="EMBL/GenBank/DDBJ databases">
        <title>FINISHED of Natronococcus occultus SP4, DSM 3396.</title>
        <authorList>
            <consortium name="DOE Joint Genome Institute"/>
            <person name="Eisen J."/>
            <person name="Huntemann M."/>
            <person name="Wei C.-L."/>
            <person name="Han J."/>
            <person name="Detter J.C."/>
            <person name="Han C."/>
            <person name="Tapia R."/>
            <person name="Chen A."/>
            <person name="Kyrpides N."/>
            <person name="Mavromatis K."/>
            <person name="Markowitz V."/>
            <person name="Szeto E."/>
            <person name="Ivanova N."/>
            <person name="Mikhailova N."/>
            <person name="Ovchinnikova G."/>
            <person name="Pagani I."/>
            <person name="Pati A."/>
            <person name="Goodwin L."/>
            <person name="Nordberg H.P."/>
            <person name="Cantor M.N."/>
            <person name="Hua S.X."/>
            <person name="Woyke T."/>
            <person name="Eisen J."/>
            <person name="Klenk H.-P."/>
            <person name="Klenk H.-P."/>
        </authorList>
    </citation>
    <scope>NUCLEOTIDE SEQUENCE [LARGE SCALE GENOMIC DNA]</scope>
    <source>
        <strain evidence="5 6">SP4</strain>
    </source>
</reference>
<dbReference type="eggNOG" id="arCOG01799">
    <property type="taxonomic scope" value="Archaea"/>
</dbReference>
<keyword evidence="6" id="KW-1185">Reference proteome</keyword>
<dbReference type="AlphaFoldDB" id="L0JVN6"/>
<accession>L0JVN6</accession>
<feature type="domain" description="Ionotropic glutamate receptor C-terminal" evidence="4">
    <location>
        <begin position="65"/>
        <end position="286"/>
    </location>
</feature>